<dbReference type="Proteomes" id="UP000285864">
    <property type="component" value="Unassembled WGS sequence"/>
</dbReference>
<dbReference type="EMBL" id="QRUU01000001">
    <property type="protein sequence ID" value="RGS00624.1"/>
    <property type="molecule type" value="Genomic_DNA"/>
</dbReference>
<keyword evidence="5" id="KW-1185">Reference proteome</keyword>
<feature type="chain" id="PRO_5019491122" evidence="2">
    <location>
        <begin position="24"/>
        <end position="542"/>
    </location>
</feature>
<sequence>MTNIRFFIILLILSGEWLFTACGDETPGTTKPNEQSPVTPQPDPENPTTYETSRLWTEFLNAGQTGTESTLLDFSYAGYKHGEKSIPDVSYKIFNIEDYGAIPNDGKSDRQALIEAINDAQKNGNGVILFPAGRFDLRPKDALNESIVIDADNIVLRGAGCEEGGTEIFMEYPNQSVDGSLWNTPELISFRYVRSSDTQLANITANTPRGGFSVEVSNTSGMTVGQRVFLKLKNNAPELINQELSPYKADAAWTELNNNGVQVIEYHKIAKISGRTVTFKEPIMHAIDSQWGWTLHNHSCHTGTGVEDIAFVGNFNEAFSHHLNALHDSGYRLLTIWRQVDSWVHRCRFTNVSEALSVMQSANVSVLSCTITGNGGHSAIRSQASTGVFIGKVDDKAGQFHSVGVSKTAIGTVLWKNTWTATTCFESHANQPRATLFDACKGGFISARSGGDESAAPNHLRDLVLWNFDEIDSGEQNFNVWQRNTRWLMPIIVGHHGSKTTFIPTQVTADEGNGTAMEPLSLYEAQLENRLGMTPQWLNDLK</sequence>
<reference evidence="4 5" key="1">
    <citation type="submission" date="2018-08" db="EMBL/GenBank/DDBJ databases">
        <title>A genome reference for cultivated species of the human gut microbiota.</title>
        <authorList>
            <person name="Zou Y."/>
            <person name="Xue W."/>
            <person name="Luo G."/>
        </authorList>
    </citation>
    <scope>NUCLEOTIDE SEQUENCE [LARGE SCALE GENOMIC DNA]</scope>
    <source>
        <strain evidence="4 5">AF24-2</strain>
    </source>
</reference>
<evidence type="ECO:0000256" key="1">
    <source>
        <dbReference type="SAM" id="MobiDB-lite"/>
    </source>
</evidence>
<evidence type="ECO:0000313" key="5">
    <source>
        <dbReference type="Proteomes" id="UP000285864"/>
    </source>
</evidence>
<feature type="region of interest" description="Disordered" evidence="1">
    <location>
        <begin position="24"/>
        <end position="50"/>
    </location>
</feature>
<dbReference type="RefSeq" id="WP_118482717.1">
    <property type="nucleotide sequence ID" value="NZ_CAUELD010000001.1"/>
</dbReference>
<feature type="signal peptide" evidence="2">
    <location>
        <begin position="1"/>
        <end position="23"/>
    </location>
</feature>
<accession>A0A412H088</accession>
<dbReference type="Gene3D" id="2.160.20.10">
    <property type="entry name" value="Single-stranded right-handed beta-helix, Pectin lyase-like"/>
    <property type="match status" value="1"/>
</dbReference>
<protein>
    <submittedName>
        <fullName evidence="4">DUF4955 domain-containing protein</fullName>
    </submittedName>
</protein>
<proteinExistence type="predicted"/>
<organism evidence="4 5">
    <name type="scientific">Phocaeicola coprocola</name>
    <dbReference type="NCBI Taxonomy" id="310298"/>
    <lineage>
        <taxon>Bacteria</taxon>
        <taxon>Pseudomonadati</taxon>
        <taxon>Bacteroidota</taxon>
        <taxon>Bacteroidia</taxon>
        <taxon>Bacteroidales</taxon>
        <taxon>Bacteroidaceae</taxon>
        <taxon>Phocaeicola</taxon>
    </lineage>
</organism>
<dbReference type="InterPro" id="IPR011050">
    <property type="entry name" value="Pectin_lyase_fold/virulence"/>
</dbReference>
<keyword evidence="2" id="KW-0732">Signal</keyword>
<dbReference type="AlphaFoldDB" id="A0A412H088"/>
<dbReference type="Pfam" id="PF16315">
    <property type="entry name" value="DUF4955"/>
    <property type="match status" value="1"/>
</dbReference>
<evidence type="ECO:0000313" key="4">
    <source>
        <dbReference type="EMBL" id="RGS00624.1"/>
    </source>
</evidence>
<name>A0A412H088_9BACT</name>
<dbReference type="InterPro" id="IPR032532">
    <property type="entry name" value="DUF4955"/>
</dbReference>
<feature type="domain" description="DUF4955" evidence="3">
    <location>
        <begin position="398"/>
        <end position="541"/>
    </location>
</feature>
<dbReference type="SUPFAM" id="SSF51126">
    <property type="entry name" value="Pectin lyase-like"/>
    <property type="match status" value="1"/>
</dbReference>
<comment type="caution">
    <text evidence="4">The sequence shown here is derived from an EMBL/GenBank/DDBJ whole genome shotgun (WGS) entry which is preliminary data.</text>
</comment>
<evidence type="ECO:0000256" key="2">
    <source>
        <dbReference type="SAM" id="SignalP"/>
    </source>
</evidence>
<evidence type="ECO:0000259" key="3">
    <source>
        <dbReference type="Pfam" id="PF16315"/>
    </source>
</evidence>
<gene>
    <name evidence="4" type="ORF">DWY20_00625</name>
</gene>
<dbReference type="InterPro" id="IPR012334">
    <property type="entry name" value="Pectin_lyas_fold"/>
</dbReference>
<feature type="compositionally biased region" description="Polar residues" evidence="1">
    <location>
        <begin position="27"/>
        <end position="38"/>
    </location>
</feature>